<sequence length="486" mass="55593">MLEATVMDTVLQKRAQMRRWRTIDALPSELMKQVVSYLAPTCVEEMKPGCKLDLQNASLAHSCLREWATEYLFRDMTLTHILPGASCNLERFATTKQNAHLLDFVTHIVVQVPPAIRTDDMRMGISYTPEGATRQRLYPQYDGSPTTELTDEQREYWLRYHEAMVEPFCQLWRWRPLVHSAEWSFARIFGYFKNLTSISVACCERVDHPQSTCTHTFIQQTGKSVVEQETPRFIEDRTVNLAWASAIIVRKAPSHVQTLQLSLASIDNYSPNGTVSEILRRGYMYPEDEFPNLATLTRLTLSVRGTPGTHGHFSPANSSTTFNAFWFWKLMINKMLQLQHLELVDDLDTSSQTNFSDLDYTNHTASVLPLLLPYLELNQLKVLRLRGFALQKQDLANALTGPWPSLERVVLSGIRLMDGSDDEYADAEHMEGFTWLEVCRGFVEKRPGVRLELERPYSTCFALDAVAVEERFVGELRNIDGVVVTL</sequence>
<name>W7ECX4_BIPV3</name>
<dbReference type="RefSeq" id="XP_014553311.1">
    <property type="nucleotide sequence ID" value="XM_014697825.1"/>
</dbReference>
<reference evidence="1 2" key="1">
    <citation type="journal article" date="2013" name="PLoS Genet.">
        <title>Comparative genome structure, secondary metabolite, and effector coding capacity across Cochliobolus pathogens.</title>
        <authorList>
            <person name="Condon B.J."/>
            <person name="Leng Y."/>
            <person name="Wu D."/>
            <person name="Bushley K.E."/>
            <person name="Ohm R.A."/>
            <person name="Otillar R."/>
            <person name="Martin J."/>
            <person name="Schackwitz W."/>
            <person name="Grimwood J."/>
            <person name="MohdZainudin N."/>
            <person name="Xue C."/>
            <person name="Wang R."/>
            <person name="Manning V.A."/>
            <person name="Dhillon B."/>
            <person name="Tu Z.J."/>
            <person name="Steffenson B.J."/>
            <person name="Salamov A."/>
            <person name="Sun H."/>
            <person name="Lowry S."/>
            <person name="LaButti K."/>
            <person name="Han J."/>
            <person name="Copeland A."/>
            <person name="Lindquist E."/>
            <person name="Barry K."/>
            <person name="Schmutz J."/>
            <person name="Baker S.E."/>
            <person name="Ciuffetti L.M."/>
            <person name="Grigoriev I.V."/>
            <person name="Zhong S."/>
            <person name="Turgeon B.G."/>
        </authorList>
    </citation>
    <scope>NUCLEOTIDE SEQUENCE [LARGE SCALE GENOMIC DNA]</scope>
    <source>
        <strain evidence="1 2">FI3</strain>
    </source>
</reference>
<organism evidence="1 2">
    <name type="scientific">Bipolaris victoriae (strain FI3)</name>
    <name type="common">Victoria blight of oats agent</name>
    <name type="synonym">Cochliobolus victoriae</name>
    <dbReference type="NCBI Taxonomy" id="930091"/>
    <lineage>
        <taxon>Eukaryota</taxon>
        <taxon>Fungi</taxon>
        <taxon>Dikarya</taxon>
        <taxon>Ascomycota</taxon>
        <taxon>Pezizomycotina</taxon>
        <taxon>Dothideomycetes</taxon>
        <taxon>Pleosporomycetidae</taxon>
        <taxon>Pleosporales</taxon>
        <taxon>Pleosporineae</taxon>
        <taxon>Pleosporaceae</taxon>
        <taxon>Bipolaris</taxon>
    </lineage>
</organism>
<dbReference type="AlphaFoldDB" id="W7ECX4"/>
<protein>
    <submittedName>
        <fullName evidence="1">Uncharacterized protein</fullName>
    </submittedName>
</protein>
<proteinExistence type="predicted"/>
<dbReference type="Proteomes" id="UP000054337">
    <property type="component" value="Unassembled WGS sequence"/>
</dbReference>
<dbReference type="SUPFAM" id="SSF52047">
    <property type="entry name" value="RNI-like"/>
    <property type="match status" value="1"/>
</dbReference>
<gene>
    <name evidence="1" type="ORF">COCVIDRAFT_18772</name>
</gene>
<evidence type="ECO:0000313" key="2">
    <source>
        <dbReference type="Proteomes" id="UP000054337"/>
    </source>
</evidence>
<dbReference type="OrthoDB" id="3702761at2759"/>
<accession>W7ECX4</accession>
<dbReference type="GeneID" id="26252240"/>
<keyword evidence="2" id="KW-1185">Reference proteome</keyword>
<dbReference type="HOGENOM" id="CLU_568560_0_0_1"/>
<evidence type="ECO:0000313" key="1">
    <source>
        <dbReference type="EMBL" id="EUN23750.1"/>
    </source>
</evidence>
<dbReference type="EMBL" id="KI968780">
    <property type="protein sequence ID" value="EUN23750.1"/>
    <property type="molecule type" value="Genomic_DNA"/>
</dbReference>